<evidence type="ECO:0000313" key="1">
    <source>
        <dbReference type="EMBL" id="MBB3980959.1"/>
    </source>
</evidence>
<organism evidence="1 2">
    <name type="scientific">Sphingobium fontiphilum</name>
    <dbReference type="NCBI Taxonomy" id="944425"/>
    <lineage>
        <taxon>Bacteria</taxon>
        <taxon>Pseudomonadati</taxon>
        <taxon>Pseudomonadota</taxon>
        <taxon>Alphaproteobacteria</taxon>
        <taxon>Sphingomonadales</taxon>
        <taxon>Sphingomonadaceae</taxon>
        <taxon>Sphingobium</taxon>
    </lineage>
</organism>
<name>A0A7W6GPF3_9SPHN</name>
<reference evidence="1 2" key="1">
    <citation type="submission" date="2020-08" db="EMBL/GenBank/DDBJ databases">
        <title>Genomic Encyclopedia of Type Strains, Phase IV (KMG-IV): sequencing the most valuable type-strain genomes for metagenomic binning, comparative biology and taxonomic classification.</title>
        <authorList>
            <person name="Goeker M."/>
        </authorList>
    </citation>
    <scope>NUCLEOTIDE SEQUENCE [LARGE SCALE GENOMIC DNA]</scope>
    <source>
        <strain evidence="1 2">DSM 29348</strain>
    </source>
</reference>
<sequence length="115" mass="13370">MTTHLKLRIHVSEPWDFDRITGNAELTGWTTDHADPDNEEWEIHLDHSFEYHERPVARLLAGPRYVGEHLARMFDAVTGLPVRLAYRQDGTWHYAFIGMISERHESTEAENETGI</sequence>
<gene>
    <name evidence="1" type="ORF">GGR44_000590</name>
</gene>
<dbReference type="AlphaFoldDB" id="A0A7W6GPF3"/>
<comment type="caution">
    <text evidence="1">The sequence shown here is derived from an EMBL/GenBank/DDBJ whole genome shotgun (WGS) entry which is preliminary data.</text>
</comment>
<evidence type="ECO:0000313" key="2">
    <source>
        <dbReference type="Proteomes" id="UP000552757"/>
    </source>
</evidence>
<accession>A0A7W6GPF3</accession>
<dbReference type="EMBL" id="JACIEB010000001">
    <property type="protein sequence ID" value="MBB3980959.1"/>
    <property type="molecule type" value="Genomic_DNA"/>
</dbReference>
<keyword evidence="2" id="KW-1185">Reference proteome</keyword>
<dbReference type="Proteomes" id="UP000552757">
    <property type="component" value="Unassembled WGS sequence"/>
</dbReference>
<proteinExistence type="predicted"/>
<dbReference type="RefSeq" id="WP_183953930.1">
    <property type="nucleotide sequence ID" value="NZ_JACIEB010000001.1"/>
</dbReference>
<protein>
    <submittedName>
        <fullName evidence="1">Uncharacterized protein</fullName>
    </submittedName>
</protein>